<dbReference type="NCBIfam" id="TIGR01214">
    <property type="entry name" value="rmlD"/>
    <property type="match status" value="1"/>
</dbReference>
<dbReference type="Proteomes" id="UP000078390">
    <property type="component" value="Unassembled WGS sequence"/>
</dbReference>
<sequence length="287" mass="32135">MGLKIALFGAGGQLGSDLVKICPSEVELVPLTRKEVDVTDRGQVLEVLRNIKPDLVLNATAYVKVDQAEDEVEAAFAVNAAGVRNLVEGCLDTGSVLLHVSTDYVFDGGKLDARDPYTEEDPENPINIYGLSKYAGEVIVRNYLERFYIVRVASLYGKAGASGKGGNFVYTILRKARAGEPLRVVDDIFMSPTYTLDAAHKIWEIVLEERPYGLYHLTNSGYCSWYEFTKKILEYARLDTDLKPIKHTEFKTKARRPLWSPLRSVKGITMRSWQEALEAFISEVTCR</sequence>
<protein>
    <recommendedName>
        <fullName evidence="4 6">dTDP-4-dehydrorhamnose reductase</fullName>
        <ecNumber evidence="3 6">1.1.1.133</ecNumber>
    </recommendedName>
</protein>
<dbReference type="GO" id="GO:0008831">
    <property type="term" value="F:dTDP-4-dehydrorhamnose reductase activity"/>
    <property type="evidence" value="ECO:0007669"/>
    <property type="project" value="UniProtKB-EC"/>
</dbReference>
<evidence type="ECO:0000313" key="9">
    <source>
        <dbReference type="Proteomes" id="UP000078390"/>
    </source>
</evidence>
<dbReference type="GO" id="GO:0019305">
    <property type="term" value="P:dTDP-rhamnose biosynthetic process"/>
    <property type="evidence" value="ECO:0007669"/>
    <property type="project" value="UniProtKB-UniPathway"/>
</dbReference>
<dbReference type="AlphaFoldDB" id="A0A179D1C5"/>
<evidence type="ECO:0000256" key="3">
    <source>
        <dbReference type="ARBA" id="ARBA00012929"/>
    </source>
</evidence>
<evidence type="ECO:0000313" key="8">
    <source>
        <dbReference type="EMBL" id="OAQ19865.1"/>
    </source>
</evidence>
<dbReference type="InterPro" id="IPR036291">
    <property type="entry name" value="NAD(P)-bd_dom_sf"/>
</dbReference>
<comment type="pathway">
    <text evidence="1 6">Carbohydrate biosynthesis; dTDP-L-rhamnose biosynthesis.</text>
</comment>
<dbReference type="UniPathway" id="UPA00124"/>
<organism evidence="8 9">
    <name type="scientific">Thermosulfurimonas dismutans</name>
    <dbReference type="NCBI Taxonomy" id="999894"/>
    <lineage>
        <taxon>Bacteria</taxon>
        <taxon>Pseudomonadati</taxon>
        <taxon>Thermodesulfobacteriota</taxon>
        <taxon>Thermodesulfobacteria</taxon>
        <taxon>Thermodesulfobacteriales</taxon>
        <taxon>Thermodesulfobacteriaceae</taxon>
        <taxon>Thermosulfurimonas</taxon>
    </lineage>
</organism>
<dbReference type="OrthoDB" id="9803892at2"/>
<dbReference type="PANTHER" id="PTHR10491:SF4">
    <property type="entry name" value="METHIONINE ADENOSYLTRANSFERASE 2 SUBUNIT BETA"/>
    <property type="match status" value="1"/>
</dbReference>
<keyword evidence="9" id="KW-1185">Reference proteome</keyword>
<keyword evidence="6" id="KW-0521">NADP</keyword>
<evidence type="ECO:0000259" key="7">
    <source>
        <dbReference type="Pfam" id="PF04321"/>
    </source>
</evidence>
<reference evidence="8 9" key="1">
    <citation type="submission" date="2016-04" db="EMBL/GenBank/DDBJ databases">
        <title>Genome analysis of Thermosulfurimonas dismutans, the first thermophilic sulfur-disproportionating bacterium of the phylum Thermodesulfobacteria.</title>
        <authorList>
            <person name="Mardanov A.V."/>
            <person name="Beletsky A.V."/>
            <person name="Kadnikov V.V."/>
            <person name="Slobodkin A.I."/>
            <person name="Ravin N.V."/>
        </authorList>
    </citation>
    <scope>NUCLEOTIDE SEQUENCE [LARGE SCALE GENOMIC DNA]</scope>
    <source>
        <strain evidence="8 9">S95</strain>
    </source>
</reference>
<dbReference type="RefSeq" id="WP_068671775.1">
    <property type="nucleotide sequence ID" value="NZ_LWLG01000022.1"/>
</dbReference>
<evidence type="ECO:0000256" key="1">
    <source>
        <dbReference type="ARBA" id="ARBA00004781"/>
    </source>
</evidence>
<dbReference type="SUPFAM" id="SSF51735">
    <property type="entry name" value="NAD(P)-binding Rossmann-fold domains"/>
    <property type="match status" value="1"/>
</dbReference>
<evidence type="ECO:0000256" key="6">
    <source>
        <dbReference type="RuleBase" id="RU364082"/>
    </source>
</evidence>
<comment type="caution">
    <text evidence="8">The sequence shown here is derived from an EMBL/GenBank/DDBJ whole genome shotgun (WGS) entry which is preliminary data.</text>
</comment>
<feature type="domain" description="RmlD-like substrate binding" evidence="7">
    <location>
        <begin position="4"/>
        <end position="285"/>
    </location>
</feature>
<evidence type="ECO:0000256" key="5">
    <source>
        <dbReference type="ARBA" id="ARBA00048200"/>
    </source>
</evidence>
<dbReference type="Gene3D" id="3.40.50.720">
    <property type="entry name" value="NAD(P)-binding Rossmann-like Domain"/>
    <property type="match status" value="1"/>
</dbReference>
<name>A0A179D1C5_9BACT</name>
<accession>A0A179D1C5</accession>
<dbReference type="PATRIC" id="fig|999894.6.peg.2043"/>
<dbReference type="InterPro" id="IPR029903">
    <property type="entry name" value="RmlD-like-bd"/>
</dbReference>
<gene>
    <name evidence="8" type="ORF">TDIS_2045</name>
</gene>
<proteinExistence type="inferred from homology"/>
<dbReference type="Gene3D" id="3.90.25.10">
    <property type="entry name" value="UDP-galactose 4-epimerase, domain 1"/>
    <property type="match status" value="1"/>
</dbReference>
<dbReference type="CDD" id="cd05254">
    <property type="entry name" value="dTDP_HR_like_SDR_e"/>
    <property type="match status" value="1"/>
</dbReference>
<dbReference type="PANTHER" id="PTHR10491">
    <property type="entry name" value="DTDP-4-DEHYDRORHAMNOSE REDUCTASE"/>
    <property type="match status" value="1"/>
</dbReference>
<dbReference type="GO" id="GO:0005829">
    <property type="term" value="C:cytosol"/>
    <property type="evidence" value="ECO:0007669"/>
    <property type="project" value="TreeGrafter"/>
</dbReference>
<dbReference type="STRING" id="999894.TDIS_2045"/>
<keyword evidence="6" id="KW-0560">Oxidoreductase</keyword>
<comment type="similarity">
    <text evidence="2 6">Belongs to the dTDP-4-dehydrorhamnose reductase family.</text>
</comment>
<dbReference type="InterPro" id="IPR005913">
    <property type="entry name" value="dTDP_dehydrorham_reduct"/>
</dbReference>
<comment type="catalytic activity">
    <reaction evidence="5">
        <text>dTDP-beta-L-rhamnose + NADP(+) = dTDP-4-dehydro-beta-L-rhamnose + NADPH + H(+)</text>
        <dbReference type="Rhea" id="RHEA:21796"/>
        <dbReference type="ChEBI" id="CHEBI:15378"/>
        <dbReference type="ChEBI" id="CHEBI:57510"/>
        <dbReference type="ChEBI" id="CHEBI:57783"/>
        <dbReference type="ChEBI" id="CHEBI:58349"/>
        <dbReference type="ChEBI" id="CHEBI:62830"/>
        <dbReference type="EC" id="1.1.1.133"/>
    </reaction>
</comment>
<dbReference type="EMBL" id="LWLG01000022">
    <property type="protein sequence ID" value="OAQ19865.1"/>
    <property type="molecule type" value="Genomic_DNA"/>
</dbReference>
<evidence type="ECO:0000256" key="2">
    <source>
        <dbReference type="ARBA" id="ARBA00010944"/>
    </source>
</evidence>
<comment type="function">
    <text evidence="6">Catalyzes the reduction of dTDP-6-deoxy-L-lyxo-4-hexulose to yield dTDP-L-rhamnose.</text>
</comment>
<dbReference type="Pfam" id="PF04321">
    <property type="entry name" value="RmlD_sub_bind"/>
    <property type="match status" value="1"/>
</dbReference>
<evidence type="ECO:0000256" key="4">
    <source>
        <dbReference type="ARBA" id="ARBA00017099"/>
    </source>
</evidence>
<dbReference type="EC" id="1.1.1.133" evidence="3 6"/>